<evidence type="ECO:0000313" key="4">
    <source>
        <dbReference type="Proteomes" id="UP000271087"/>
    </source>
</evidence>
<dbReference type="InterPro" id="IPR010285">
    <property type="entry name" value="DNA_helicase_pif1-like_DEAD"/>
</dbReference>
<dbReference type="Pfam" id="PF05970">
    <property type="entry name" value="PIF1"/>
    <property type="match status" value="1"/>
</dbReference>
<dbReference type="GO" id="GO:0005524">
    <property type="term" value="F:ATP binding"/>
    <property type="evidence" value="ECO:0007669"/>
    <property type="project" value="UniProtKB-KW"/>
</dbReference>
<keyword evidence="1" id="KW-0227">DNA damage</keyword>
<dbReference type="GO" id="GO:0016787">
    <property type="term" value="F:hydrolase activity"/>
    <property type="evidence" value="ECO:0007669"/>
    <property type="project" value="UniProtKB-KW"/>
</dbReference>
<protein>
    <recommendedName>
        <fullName evidence="1">ATP-dependent DNA helicase</fullName>
        <ecNumber evidence="1">5.6.2.3</ecNumber>
    </recommendedName>
</protein>
<comment type="catalytic activity">
    <reaction evidence="1">
        <text>ATP + H2O = ADP + phosphate + H(+)</text>
        <dbReference type="Rhea" id="RHEA:13065"/>
        <dbReference type="ChEBI" id="CHEBI:15377"/>
        <dbReference type="ChEBI" id="CHEBI:15378"/>
        <dbReference type="ChEBI" id="CHEBI:30616"/>
        <dbReference type="ChEBI" id="CHEBI:43474"/>
        <dbReference type="ChEBI" id="CHEBI:456216"/>
        <dbReference type="EC" id="5.6.2.3"/>
    </reaction>
</comment>
<dbReference type="GO" id="GO:0000723">
    <property type="term" value="P:telomere maintenance"/>
    <property type="evidence" value="ECO:0007669"/>
    <property type="project" value="InterPro"/>
</dbReference>
<dbReference type="GO" id="GO:0043139">
    <property type="term" value="F:5'-3' DNA helicase activity"/>
    <property type="evidence" value="ECO:0007669"/>
    <property type="project" value="UniProtKB-EC"/>
</dbReference>
<comment type="similarity">
    <text evidence="1">Belongs to the helicase family.</text>
</comment>
<evidence type="ECO:0000256" key="1">
    <source>
        <dbReference type="RuleBase" id="RU363044"/>
    </source>
</evidence>
<evidence type="ECO:0000313" key="5">
    <source>
        <dbReference type="WBParaSite" id="nOo.2.0.1.t13095-RA"/>
    </source>
</evidence>
<dbReference type="OrthoDB" id="10056572at2759"/>
<dbReference type="GO" id="GO:0006310">
    <property type="term" value="P:DNA recombination"/>
    <property type="evidence" value="ECO:0007669"/>
    <property type="project" value="UniProtKB-KW"/>
</dbReference>
<gene>
    <name evidence="3" type="ORF">NOO_LOCUS13095</name>
</gene>
<evidence type="ECO:0000259" key="2">
    <source>
        <dbReference type="Pfam" id="PF05970"/>
    </source>
</evidence>
<name>A0A182EY40_ONCOC</name>
<dbReference type="EMBL" id="UYRW01013468">
    <property type="protein sequence ID" value="VDN00528.1"/>
    <property type="molecule type" value="Genomic_DNA"/>
</dbReference>
<dbReference type="GO" id="GO:0006281">
    <property type="term" value="P:DNA repair"/>
    <property type="evidence" value="ECO:0007669"/>
    <property type="project" value="UniProtKB-KW"/>
</dbReference>
<keyword evidence="1" id="KW-0234">DNA repair</keyword>
<keyword evidence="1" id="KW-0547">Nucleotide-binding</keyword>
<keyword evidence="1" id="KW-0067">ATP-binding</keyword>
<accession>A0A182EY40</accession>
<reference evidence="3 4" key="2">
    <citation type="submission" date="2018-08" db="EMBL/GenBank/DDBJ databases">
        <authorList>
            <person name="Laetsch R D."/>
            <person name="Stevens L."/>
            <person name="Kumar S."/>
            <person name="Blaxter L. M."/>
        </authorList>
    </citation>
    <scope>NUCLEOTIDE SEQUENCE [LARGE SCALE GENOMIC DNA]</scope>
</reference>
<feature type="domain" description="DNA helicase Pif1-like DEAD-box helicase" evidence="2">
    <location>
        <begin position="1"/>
        <end position="75"/>
    </location>
</feature>
<dbReference type="EC" id="5.6.2.3" evidence="1"/>
<evidence type="ECO:0000313" key="3">
    <source>
        <dbReference type="EMBL" id="VDN00528.1"/>
    </source>
</evidence>
<reference evidence="5" key="1">
    <citation type="submission" date="2016-06" db="UniProtKB">
        <authorList>
            <consortium name="WormBaseParasite"/>
        </authorList>
    </citation>
    <scope>IDENTIFICATION</scope>
</reference>
<comment type="cofactor">
    <cofactor evidence="1">
        <name>Mg(2+)</name>
        <dbReference type="ChEBI" id="CHEBI:18420"/>
    </cofactor>
</comment>
<proteinExistence type="inferred from homology"/>
<organism evidence="5">
    <name type="scientific">Onchocerca ochengi</name>
    <name type="common">Filarial nematode worm</name>
    <dbReference type="NCBI Taxonomy" id="42157"/>
    <lineage>
        <taxon>Eukaryota</taxon>
        <taxon>Metazoa</taxon>
        <taxon>Ecdysozoa</taxon>
        <taxon>Nematoda</taxon>
        <taxon>Chromadorea</taxon>
        <taxon>Rhabditida</taxon>
        <taxon>Spirurina</taxon>
        <taxon>Spiruromorpha</taxon>
        <taxon>Filarioidea</taxon>
        <taxon>Onchocercidae</taxon>
        <taxon>Onchocerca</taxon>
    </lineage>
</organism>
<keyword evidence="4" id="KW-1185">Reference proteome</keyword>
<dbReference type="WBParaSite" id="nOo.2.0.1.t13095-RA">
    <property type="protein sequence ID" value="nOo.2.0.1.t13095-RA"/>
    <property type="gene ID" value="nOo.2.0.1.g13095"/>
</dbReference>
<sequence length="76" mass="8699">MAHKKSVKALDRSLQDLGGNVRTFGNASILLVRDFRRTISVIPRSIPTDEINDCLKYSTSQRYVKTLKLTTNMRCR</sequence>
<keyword evidence="1" id="KW-0347">Helicase</keyword>
<keyword evidence="1" id="KW-0378">Hydrolase</keyword>
<keyword evidence="1" id="KW-0233">DNA recombination</keyword>
<dbReference type="Proteomes" id="UP000271087">
    <property type="component" value="Unassembled WGS sequence"/>
</dbReference>
<dbReference type="AlphaFoldDB" id="A0A182EY40"/>